<reference evidence="1" key="2">
    <citation type="submission" date="2018-11" db="EMBL/GenBank/DDBJ databases">
        <title>Trombidioid mite genomics.</title>
        <authorList>
            <person name="Dong X."/>
        </authorList>
    </citation>
    <scope>NUCLEOTIDE SEQUENCE</scope>
    <source>
        <strain evidence="1">UoL-WK</strain>
    </source>
</reference>
<dbReference type="OrthoDB" id="406838at2759"/>
<dbReference type="SUPFAM" id="SSF50923">
    <property type="entry name" value="Hemopexin-like domain"/>
    <property type="match status" value="1"/>
</dbReference>
<gene>
    <name evidence="3" type="ORF">B4U79_18327</name>
    <name evidence="2" type="ORF">B4U79_18417</name>
    <name evidence="1" type="ORF">B4U79_18543</name>
</gene>
<dbReference type="EMBL" id="NCKU01006337">
    <property type="protein sequence ID" value="RWS03609.1"/>
    <property type="molecule type" value="Genomic_DNA"/>
</dbReference>
<protein>
    <submittedName>
        <fullName evidence="1">Uncharacterized protein</fullName>
    </submittedName>
</protein>
<organism evidence="1 4">
    <name type="scientific">Dinothrombium tinctorium</name>
    <dbReference type="NCBI Taxonomy" id="1965070"/>
    <lineage>
        <taxon>Eukaryota</taxon>
        <taxon>Metazoa</taxon>
        <taxon>Ecdysozoa</taxon>
        <taxon>Arthropoda</taxon>
        <taxon>Chelicerata</taxon>
        <taxon>Arachnida</taxon>
        <taxon>Acari</taxon>
        <taxon>Acariformes</taxon>
        <taxon>Trombidiformes</taxon>
        <taxon>Prostigmata</taxon>
        <taxon>Anystina</taxon>
        <taxon>Parasitengona</taxon>
        <taxon>Trombidioidea</taxon>
        <taxon>Trombidiidae</taxon>
        <taxon>Dinothrombium</taxon>
    </lineage>
</organism>
<evidence type="ECO:0000313" key="4">
    <source>
        <dbReference type="Proteomes" id="UP000285301"/>
    </source>
</evidence>
<evidence type="ECO:0000313" key="2">
    <source>
        <dbReference type="EMBL" id="RWS03609.1"/>
    </source>
</evidence>
<sequence>MERLSEEEEKFPMTLMDFRGDQFYQARGRRVESGPRPISSKFINVPNDLEAAFLYTKDDNKFIRYDFKGEELSVDDRFSSGLNFQPDELVCMAWYKKDQKIFLKC</sequence>
<accession>A0A3S3NL98</accession>
<dbReference type="AlphaFoldDB" id="A0A3S3NL98"/>
<reference evidence="1 4" key="1">
    <citation type="journal article" date="2018" name="Gigascience">
        <title>Genomes of trombidid mites reveal novel predicted allergens and laterally-transferred genes associated with secondary metabolism.</title>
        <authorList>
            <person name="Dong X."/>
            <person name="Chaisiri K."/>
            <person name="Xia D."/>
            <person name="Armstrong S.D."/>
            <person name="Fang Y."/>
            <person name="Donnelly M.J."/>
            <person name="Kadowaki T."/>
            <person name="McGarry J.W."/>
            <person name="Darby A.C."/>
            <person name="Makepeace B.L."/>
        </authorList>
    </citation>
    <scope>NUCLEOTIDE SEQUENCE [LARGE SCALE GENOMIC DNA]</scope>
    <source>
        <strain evidence="1">UoL-WK</strain>
    </source>
</reference>
<proteinExistence type="predicted"/>
<dbReference type="EMBL" id="NCKU01004941">
    <property type="protein sequence ID" value="RWS05231.1"/>
    <property type="molecule type" value="Genomic_DNA"/>
</dbReference>
<dbReference type="Proteomes" id="UP000285301">
    <property type="component" value="Unassembled WGS sequence"/>
</dbReference>
<evidence type="ECO:0000313" key="3">
    <source>
        <dbReference type="EMBL" id="RWS05231.1"/>
    </source>
</evidence>
<name>A0A3S3NL98_9ACAR</name>
<dbReference type="EMBL" id="NCKU01008848">
    <property type="protein sequence ID" value="RWS01645.1"/>
    <property type="molecule type" value="Genomic_DNA"/>
</dbReference>
<evidence type="ECO:0000313" key="1">
    <source>
        <dbReference type="EMBL" id="RWS01645.1"/>
    </source>
</evidence>
<keyword evidence="4" id="KW-1185">Reference proteome</keyword>
<comment type="caution">
    <text evidence="1">The sequence shown here is derived from an EMBL/GenBank/DDBJ whole genome shotgun (WGS) entry which is preliminary data.</text>
</comment>
<dbReference type="Gene3D" id="2.110.10.10">
    <property type="entry name" value="Hemopexin-like domain"/>
    <property type="match status" value="1"/>
</dbReference>
<dbReference type="InterPro" id="IPR036375">
    <property type="entry name" value="Hemopexin-like_dom_sf"/>
</dbReference>